<dbReference type="EMBL" id="JAUSQX010000001">
    <property type="protein sequence ID" value="MDP9807047.1"/>
    <property type="molecule type" value="Genomic_DNA"/>
</dbReference>
<reference evidence="2 3" key="1">
    <citation type="submission" date="2023-07" db="EMBL/GenBank/DDBJ databases">
        <title>Sequencing the genomes of 1000 actinobacteria strains.</title>
        <authorList>
            <person name="Klenk H.-P."/>
        </authorList>
    </citation>
    <scope>NUCLEOTIDE SEQUENCE [LARGE SCALE GENOMIC DNA]</scope>
    <source>
        <strain evidence="2 3">DSM 17163</strain>
    </source>
</reference>
<keyword evidence="3" id="KW-1185">Reference proteome</keyword>
<dbReference type="Proteomes" id="UP001243212">
    <property type="component" value="Unassembled WGS sequence"/>
</dbReference>
<proteinExistence type="predicted"/>
<protein>
    <submittedName>
        <fullName evidence="2">Uncharacterized protein</fullName>
    </submittedName>
</protein>
<evidence type="ECO:0000256" key="1">
    <source>
        <dbReference type="SAM" id="MobiDB-lite"/>
    </source>
</evidence>
<dbReference type="RefSeq" id="WP_307683225.1">
    <property type="nucleotide sequence ID" value="NZ_JAUSQX010000001.1"/>
</dbReference>
<gene>
    <name evidence="2" type="ORF">J2S70_001629</name>
</gene>
<organism evidence="2 3">
    <name type="scientific">Trueperella bonasi</name>
    <dbReference type="NCBI Taxonomy" id="312286"/>
    <lineage>
        <taxon>Bacteria</taxon>
        <taxon>Bacillati</taxon>
        <taxon>Actinomycetota</taxon>
        <taxon>Actinomycetes</taxon>
        <taxon>Actinomycetales</taxon>
        <taxon>Actinomycetaceae</taxon>
        <taxon>Trueperella</taxon>
    </lineage>
</organism>
<sequence length="124" mass="13531">MEWTGSARNKSEGKEVSAVRSKKRNNVESIEAIKTPSSEVSTNRVQVMSAQEAMARLIAGAAATAYADEQFHRVQSVRIVGLEDHGQLEALVKEIPEDELNNLCLEMAKNPELLGDSHSPISQA</sequence>
<accession>A0ABT9NI25</accession>
<feature type="region of interest" description="Disordered" evidence="1">
    <location>
        <begin position="1"/>
        <end position="24"/>
    </location>
</feature>
<evidence type="ECO:0000313" key="2">
    <source>
        <dbReference type="EMBL" id="MDP9807047.1"/>
    </source>
</evidence>
<comment type="caution">
    <text evidence="2">The sequence shown here is derived from an EMBL/GenBank/DDBJ whole genome shotgun (WGS) entry which is preliminary data.</text>
</comment>
<name>A0ABT9NI25_9ACTO</name>
<evidence type="ECO:0000313" key="3">
    <source>
        <dbReference type="Proteomes" id="UP001243212"/>
    </source>
</evidence>